<protein>
    <submittedName>
        <fullName evidence="1">Uncharacterized protein</fullName>
    </submittedName>
</protein>
<evidence type="ECO:0000313" key="2">
    <source>
        <dbReference type="Proteomes" id="UP001295794"/>
    </source>
</evidence>
<sequence length="219" mass="25293">MFPGIQSIHEICPGLILRCDCLSIEMDKTILSPEEWHARWASGTRPTADPKPCLVIEVDYDTEFVKVARLCDAAPRDCRKWVRIDSAPEIEWCHPYSWIWVASPATMRLVKNRSRIMHINQDPRFNQDPISSRNLRHYLVHRENYESWRRFQDPVVARAIAVQRSIRDKPRAVHHAPRAARRGSRRIYGTAPDASRAVPKSGDRVVLECGTRVDTSQMT</sequence>
<accession>A0AAD2HP22</accession>
<evidence type="ECO:0000313" key="1">
    <source>
        <dbReference type="EMBL" id="CAK5278268.1"/>
    </source>
</evidence>
<dbReference type="Proteomes" id="UP001295794">
    <property type="component" value="Unassembled WGS sequence"/>
</dbReference>
<keyword evidence="2" id="KW-1185">Reference proteome</keyword>
<comment type="caution">
    <text evidence="1">The sequence shown here is derived from an EMBL/GenBank/DDBJ whole genome shotgun (WGS) entry which is preliminary data.</text>
</comment>
<reference evidence="1" key="1">
    <citation type="submission" date="2023-11" db="EMBL/GenBank/DDBJ databases">
        <authorList>
            <person name="De Vega J J."/>
            <person name="De Vega J J."/>
        </authorList>
    </citation>
    <scope>NUCLEOTIDE SEQUENCE</scope>
</reference>
<dbReference type="AlphaFoldDB" id="A0AAD2HP22"/>
<proteinExistence type="predicted"/>
<name>A0AAD2HP22_9AGAR</name>
<organism evidence="1 2">
    <name type="scientific">Mycena citricolor</name>
    <dbReference type="NCBI Taxonomy" id="2018698"/>
    <lineage>
        <taxon>Eukaryota</taxon>
        <taxon>Fungi</taxon>
        <taxon>Dikarya</taxon>
        <taxon>Basidiomycota</taxon>
        <taxon>Agaricomycotina</taxon>
        <taxon>Agaricomycetes</taxon>
        <taxon>Agaricomycetidae</taxon>
        <taxon>Agaricales</taxon>
        <taxon>Marasmiineae</taxon>
        <taxon>Mycenaceae</taxon>
        <taxon>Mycena</taxon>
    </lineage>
</organism>
<gene>
    <name evidence="1" type="ORF">MYCIT1_LOCUS27558</name>
</gene>
<dbReference type="EMBL" id="CAVNYO010000421">
    <property type="protein sequence ID" value="CAK5278268.1"/>
    <property type="molecule type" value="Genomic_DNA"/>
</dbReference>